<evidence type="ECO:0000256" key="5">
    <source>
        <dbReference type="ARBA" id="ARBA00024416"/>
    </source>
</evidence>
<dbReference type="InterPro" id="IPR016633">
    <property type="entry name" value="EarP"/>
</dbReference>
<proteinExistence type="inferred from homology"/>
<evidence type="ECO:0000256" key="3">
    <source>
        <dbReference type="ARBA" id="ARBA00024303"/>
    </source>
</evidence>
<evidence type="ECO:0000256" key="2">
    <source>
        <dbReference type="ARBA" id="ARBA00022679"/>
    </source>
</evidence>
<dbReference type="PIRSF" id="PIRSF015557">
    <property type="entry name" value="UCP015557"/>
    <property type="match status" value="1"/>
</dbReference>
<keyword evidence="2" id="KW-0808">Transferase</keyword>
<name>A0ABW3HJ47_9GAMM</name>
<evidence type="ECO:0000256" key="1">
    <source>
        <dbReference type="ARBA" id="ARBA00022676"/>
    </source>
</evidence>
<comment type="catalytic activity">
    <reaction evidence="7">
        <text>dTDP-beta-L-rhamnose + L-arginyl-[protein] = N(omega)-(alpha-L-rhamnosyl)-L-arginyl-[protein] + dTDP + H(+)</text>
        <dbReference type="Rhea" id="RHEA:66692"/>
        <dbReference type="Rhea" id="RHEA-COMP:10532"/>
        <dbReference type="Rhea" id="RHEA-COMP:17096"/>
        <dbReference type="ChEBI" id="CHEBI:15378"/>
        <dbReference type="ChEBI" id="CHEBI:29965"/>
        <dbReference type="ChEBI" id="CHEBI:57510"/>
        <dbReference type="ChEBI" id="CHEBI:58369"/>
        <dbReference type="ChEBI" id="CHEBI:167445"/>
    </reaction>
    <physiologicalReaction direction="left-to-right" evidence="7">
        <dbReference type="Rhea" id="RHEA:66693"/>
    </physiologicalReaction>
</comment>
<gene>
    <name evidence="8" type="primary">earP</name>
    <name evidence="8" type="ORF">ACFQ0F_10260</name>
</gene>
<reference evidence="9" key="1">
    <citation type="journal article" date="2019" name="Int. J. Syst. Evol. Microbiol.">
        <title>The Global Catalogue of Microorganisms (GCM) 10K type strain sequencing project: providing services to taxonomists for standard genome sequencing and annotation.</title>
        <authorList>
            <consortium name="The Broad Institute Genomics Platform"/>
            <consortium name="The Broad Institute Genome Sequencing Center for Infectious Disease"/>
            <person name="Wu L."/>
            <person name="Ma J."/>
        </authorList>
    </citation>
    <scope>NUCLEOTIDE SEQUENCE [LARGE SCALE GENOMIC DNA]</scope>
    <source>
        <strain evidence="9">CCUG 63419</strain>
    </source>
</reference>
<sequence>MPTAHIFCSVIDNFGDLGVCWRLARQLSAEHGAQVVLLVDDLAAFQQLDSRIDPELAVQPLDDLTLMRWNSHEALALVPAELVIEGFACTLPANYRTQLTAKNIWINLDYLSAESWIEDCHGLSSPQPNGASTTFWFPGFTPRSGGLLRETDLLQRLDDPAQAFNFWQRIGLAQPTTDTPRLSLFCYETDSVSALLEALHESKTELMICAGKALSAINKLLPEPLTIGSCVQHGASTLYALPMLVHTDYDQLLAACDLNIIRGEDSFIRAQWAAKPLLWHIYPQDELAHETKLAAWLERIEAMSAAESPEASAPNHTAQSAWLSAQWAWVRNELSPEHIHELLAELKPLREMMQCWRKHLMQQPDLATQLMRFYANKVESPPEKPHPDKPL</sequence>
<keyword evidence="8" id="KW-0648">Protein biosynthesis</keyword>
<protein>
    <recommendedName>
        <fullName evidence="5">Protein-arginine rhamnosyltransferase</fullName>
    </recommendedName>
    <alternativeName>
        <fullName evidence="6">EF-P arginine rhamnosyltransferase</fullName>
    </alternativeName>
</protein>
<dbReference type="Proteomes" id="UP001597044">
    <property type="component" value="Unassembled WGS sequence"/>
</dbReference>
<keyword evidence="9" id="KW-1185">Reference proteome</keyword>
<accession>A0ABW3HJ47</accession>
<dbReference type="RefSeq" id="WP_379071788.1">
    <property type="nucleotide sequence ID" value="NZ_JBHTIT010000001.1"/>
</dbReference>
<dbReference type="Pfam" id="PF10093">
    <property type="entry name" value="EarP"/>
    <property type="match status" value="1"/>
</dbReference>
<dbReference type="EMBL" id="JBHTIT010000001">
    <property type="protein sequence ID" value="MFD0950767.1"/>
    <property type="molecule type" value="Genomic_DNA"/>
</dbReference>
<keyword evidence="8" id="KW-0251">Elongation factor</keyword>
<keyword evidence="1" id="KW-0328">Glycosyltransferase</keyword>
<comment type="similarity">
    <text evidence="4">Belongs to the glycosyltransferase 104 family.</text>
</comment>
<evidence type="ECO:0000256" key="6">
    <source>
        <dbReference type="ARBA" id="ARBA00030025"/>
    </source>
</evidence>
<organism evidence="8 9">
    <name type="scientific">Paraperlucidibaca wandonensis</name>
    <dbReference type="NCBI Taxonomy" id="1268273"/>
    <lineage>
        <taxon>Bacteria</taxon>
        <taxon>Pseudomonadati</taxon>
        <taxon>Pseudomonadota</taxon>
        <taxon>Gammaproteobacteria</taxon>
        <taxon>Moraxellales</taxon>
        <taxon>Moraxellaceae</taxon>
        <taxon>Paraperlucidibaca</taxon>
    </lineage>
</organism>
<evidence type="ECO:0000256" key="7">
    <source>
        <dbReference type="ARBA" id="ARBA00048472"/>
    </source>
</evidence>
<evidence type="ECO:0000313" key="8">
    <source>
        <dbReference type="EMBL" id="MFD0950767.1"/>
    </source>
</evidence>
<comment type="function">
    <text evidence="3">Protein-arginine rhamnosyltransferase that catalyzes the transfer of a single rhamnose to elongation factor P (EF-P) on 'Lys-32', a modification required for EF-P-dependent rescue of polyproline stalled ribosomes.</text>
</comment>
<evidence type="ECO:0000313" key="9">
    <source>
        <dbReference type="Proteomes" id="UP001597044"/>
    </source>
</evidence>
<evidence type="ECO:0000256" key="4">
    <source>
        <dbReference type="ARBA" id="ARBA00024346"/>
    </source>
</evidence>
<dbReference type="GO" id="GO:0003746">
    <property type="term" value="F:translation elongation factor activity"/>
    <property type="evidence" value="ECO:0007669"/>
    <property type="project" value="UniProtKB-KW"/>
</dbReference>
<dbReference type="NCBIfam" id="TIGR03837">
    <property type="entry name" value="efp_Arg_rhamno"/>
    <property type="match status" value="1"/>
</dbReference>
<comment type="caution">
    <text evidence="8">The sequence shown here is derived from an EMBL/GenBank/DDBJ whole genome shotgun (WGS) entry which is preliminary data.</text>
</comment>